<feature type="repeat" description="PPR" evidence="2">
    <location>
        <begin position="170"/>
        <end position="200"/>
    </location>
</feature>
<feature type="repeat" description="PPR" evidence="2">
    <location>
        <begin position="201"/>
        <end position="235"/>
    </location>
</feature>
<dbReference type="PANTHER" id="PTHR47926:SF515">
    <property type="entry name" value="UMP-CMP KINASE"/>
    <property type="match status" value="1"/>
</dbReference>
<dbReference type="FunFam" id="1.25.40.10:FF:000344">
    <property type="entry name" value="Pentatricopeptide repeat-containing protein"/>
    <property type="match status" value="1"/>
</dbReference>
<dbReference type="GO" id="GO:0009451">
    <property type="term" value="P:RNA modification"/>
    <property type="evidence" value="ECO:0007669"/>
    <property type="project" value="InterPro"/>
</dbReference>
<evidence type="ECO:0000313" key="4">
    <source>
        <dbReference type="EMBL" id="KAJ8448633.1"/>
    </source>
</evidence>
<evidence type="ECO:0000256" key="1">
    <source>
        <dbReference type="ARBA" id="ARBA00022737"/>
    </source>
</evidence>
<dbReference type="EMBL" id="JAKOGI010000028">
    <property type="protein sequence ID" value="KAJ8448633.1"/>
    <property type="molecule type" value="Genomic_DNA"/>
</dbReference>
<proteinExistence type="predicted"/>
<evidence type="ECO:0000256" key="3">
    <source>
        <dbReference type="SAM" id="MobiDB-lite"/>
    </source>
</evidence>
<dbReference type="Proteomes" id="UP001153076">
    <property type="component" value="Unassembled WGS sequence"/>
</dbReference>
<feature type="region of interest" description="Disordered" evidence="3">
    <location>
        <begin position="17"/>
        <end position="63"/>
    </location>
</feature>
<feature type="compositionally biased region" description="Polar residues" evidence="3">
    <location>
        <begin position="48"/>
        <end position="63"/>
    </location>
</feature>
<feature type="compositionally biased region" description="Basic residues" evidence="3">
    <location>
        <begin position="25"/>
        <end position="34"/>
    </location>
</feature>
<dbReference type="Pfam" id="PF13041">
    <property type="entry name" value="PPR_2"/>
    <property type="match status" value="1"/>
</dbReference>
<dbReference type="Pfam" id="PF20431">
    <property type="entry name" value="E_motif"/>
    <property type="match status" value="1"/>
</dbReference>
<dbReference type="Pfam" id="PF01535">
    <property type="entry name" value="PPR"/>
    <property type="match status" value="2"/>
</dbReference>
<dbReference type="GO" id="GO:0003723">
    <property type="term" value="F:RNA binding"/>
    <property type="evidence" value="ECO:0007669"/>
    <property type="project" value="InterPro"/>
</dbReference>
<evidence type="ECO:0008006" key="6">
    <source>
        <dbReference type="Google" id="ProtNLM"/>
    </source>
</evidence>
<dbReference type="OrthoDB" id="1882394at2759"/>
<dbReference type="Pfam" id="PF13812">
    <property type="entry name" value="PPR_3"/>
    <property type="match status" value="1"/>
</dbReference>
<organism evidence="4 5">
    <name type="scientific">Carnegiea gigantea</name>
    <dbReference type="NCBI Taxonomy" id="171969"/>
    <lineage>
        <taxon>Eukaryota</taxon>
        <taxon>Viridiplantae</taxon>
        <taxon>Streptophyta</taxon>
        <taxon>Embryophyta</taxon>
        <taxon>Tracheophyta</taxon>
        <taxon>Spermatophyta</taxon>
        <taxon>Magnoliopsida</taxon>
        <taxon>eudicotyledons</taxon>
        <taxon>Gunneridae</taxon>
        <taxon>Pentapetalae</taxon>
        <taxon>Caryophyllales</taxon>
        <taxon>Cactineae</taxon>
        <taxon>Cactaceae</taxon>
        <taxon>Cactoideae</taxon>
        <taxon>Echinocereeae</taxon>
        <taxon>Carnegiea</taxon>
    </lineage>
</organism>
<dbReference type="NCBIfam" id="TIGR00756">
    <property type="entry name" value="PPR"/>
    <property type="match status" value="2"/>
</dbReference>
<dbReference type="FunFam" id="1.25.40.10:FF:001788">
    <property type="entry name" value="Pentatricopeptide repeat-containing protein At4g25270, chloroplastic"/>
    <property type="match status" value="1"/>
</dbReference>
<gene>
    <name evidence="4" type="ORF">Cgig2_010520</name>
</gene>
<feature type="repeat" description="PPR" evidence="2">
    <location>
        <begin position="268"/>
        <end position="302"/>
    </location>
</feature>
<evidence type="ECO:0000313" key="5">
    <source>
        <dbReference type="Proteomes" id="UP001153076"/>
    </source>
</evidence>
<reference evidence="4" key="1">
    <citation type="submission" date="2022-04" db="EMBL/GenBank/DDBJ databases">
        <title>Carnegiea gigantea Genome sequencing and assembly v2.</title>
        <authorList>
            <person name="Copetti D."/>
            <person name="Sanderson M.J."/>
            <person name="Burquez A."/>
            <person name="Wojciechowski M.F."/>
        </authorList>
    </citation>
    <scope>NUCLEOTIDE SEQUENCE</scope>
    <source>
        <strain evidence="4">SGP5-SGP5p</strain>
        <tissue evidence="4">Aerial part</tissue>
    </source>
</reference>
<evidence type="ECO:0000256" key="2">
    <source>
        <dbReference type="PROSITE-ProRule" id="PRU00708"/>
    </source>
</evidence>
<dbReference type="PANTHER" id="PTHR47926">
    <property type="entry name" value="PENTATRICOPEPTIDE REPEAT-CONTAINING PROTEIN"/>
    <property type="match status" value="1"/>
</dbReference>
<comment type="caution">
    <text evidence="4">The sequence shown here is derived from an EMBL/GenBank/DDBJ whole genome shotgun (WGS) entry which is preliminary data.</text>
</comment>
<accession>A0A9Q1QMX5</accession>
<dbReference type="Gene3D" id="1.25.40.10">
    <property type="entry name" value="Tetratricopeptide repeat domain"/>
    <property type="match status" value="3"/>
</dbReference>
<sequence>MLAISYTSSLSILSASTVRSSKQNNPRKRNRKRGNQSQFDKSKRNDLNFPSSSPTPLILKQNPQPQTKIQALDAVVSDLEQAILRNGIKVDTQIFCSLLEACYELNAIDHGVRIYRLIPPRLLCKNMEEEGAEPDRHTFPRALKACGGIGSIHVGEEIHRHVVRYGYFDDGYVLNALIDMYAKCGDIVKARKVFDRIASKDLVSWNTMMTSYIHHGLLANAMEIFRHMLKAGFKPDEFSISTILTEVSSLRLGGQIHGWVLRHGLEWDLPIINALIASYSSYGLLDQARWLFSHMLERDIVSWNSIISAHQKDSRALTYFHQMQEDGVMPNAITFVLLLSTCAHLGLVREGESFFSLMREEYRIKPIMEHYACMVNLYGRAGLIAEAYEIIVRKMELEAGPTAWGALLYACSLNANADIGEIAAHKLFELEPDNEHNFELLMRIYDSQGRSDDVERVKQMMLARGLD</sequence>
<name>A0A9Q1QMX5_9CARY</name>
<dbReference type="AlphaFoldDB" id="A0A9Q1QMX5"/>
<dbReference type="InterPro" id="IPR046848">
    <property type="entry name" value="E_motif"/>
</dbReference>
<dbReference type="InterPro" id="IPR011990">
    <property type="entry name" value="TPR-like_helical_dom_sf"/>
</dbReference>
<dbReference type="PROSITE" id="PS51375">
    <property type="entry name" value="PPR"/>
    <property type="match status" value="3"/>
</dbReference>
<keyword evidence="5" id="KW-1185">Reference proteome</keyword>
<keyword evidence="1" id="KW-0677">Repeat</keyword>
<dbReference type="InterPro" id="IPR046960">
    <property type="entry name" value="PPR_At4g14850-like_plant"/>
</dbReference>
<protein>
    <recommendedName>
        <fullName evidence="6">Pentatricopeptide repeat-containing protein</fullName>
    </recommendedName>
</protein>
<dbReference type="InterPro" id="IPR002885">
    <property type="entry name" value="PPR_rpt"/>
</dbReference>